<evidence type="ECO:0000313" key="2">
    <source>
        <dbReference type="Proteomes" id="UP001497444"/>
    </source>
</evidence>
<dbReference type="Pfam" id="PF00280">
    <property type="entry name" value="potato_inhibit"/>
    <property type="match status" value="1"/>
</dbReference>
<organism evidence="1 2">
    <name type="scientific">Sphagnum jensenii</name>
    <dbReference type="NCBI Taxonomy" id="128206"/>
    <lineage>
        <taxon>Eukaryota</taxon>
        <taxon>Viridiplantae</taxon>
        <taxon>Streptophyta</taxon>
        <taxon>Embryophyta</taxon>
        <taxon>Bryophyta</taxon>
        <taxon>Sphagnophytina</taxon>
        <taxon>Sphagnopsida</taxon>
        <taxon>Sphagnales</taxon>
        <taxon>Sphagnaceae</taxon>
        <taxon>Sphagnum</taxon>
    </lineage>
</organism>
<dbReference type="InterPro" id="IPR000864">
    <property type="entry name" value="Prot_inh_pot1"/>
</dbReference>
<dbReference type="PANTHER" id="PTHR33091">
    <property type="entry name" value="PROTEIN, PUTATIVE, EXPRESSED-RELATED"/>
    <property type="match status" value="1"/>
</dbReference>
<dbReference type="Proteomes" id="UP001497444">
    <property type="component" value="Chromosome 6"/>
</dbReference>
<dbReference type="SUPFAM" id="SSF54654">
    <property type="entry name" value="CI-2 family of serine protease inhibitors"/>
    <property type="match status" value="1"/>
</dbReference>
<name>A0ABP0X6L8_9BRYO</name>
<dbReference type="Gene3D" id="3.30.10.10">
    <property type="entry name" value="Trypsin Inhibitor V, subunit A"/>
    <property type="match status" value="2"/>
</dbReference>
<dbReference type="InterPro" id="IPR036354">
    <property type="entry name" value="Prot_inh_pot1_sf"/>
</dbReference>
<dbReference type="EMBL" id="OZ020101">
    <property type="protein sequence ID" value="CAK9274744.1"/>
    <property type="molecule type" value="Genomic_DNA"/>
</dbReference>
<dbReference type="PANTHER" id="PTHR33091:SF29">
    <property type="entry name" value="SUBTILISIN INHIBITOR 1"/>
    <property type="match status" value="1"/>
</dbReference>
<keyword evidence="2" id="KW-1185">Reference proteome</keyword>
<accession>A0ABP0X6L8</accession>
<evidence type="ECO:0000313" key="1">
    <source>
        <dbReference type="EMBL" id="CAK9274744.1"/>
    </source>
</evidence>
<protein>
    <submittedName>
        <fullName evidence="1">Uncharacterized protein</fullName>
    </submittedName>
</protein>
<sequence length="173" mass="19177">MAQRKVQVLTNNVLMLTLIMVLIFHAPASVAVFNETGSDKDSWPELLFANITEALQVITESNFVPNVYVQPPDSGTPPAQNGTSQDLWIYTDGLIVYEIPKRGVWHPNRLSPGWPDLVGKEHELAMQQIHCDVMGLTIMYGPKGFFRVGDVSLSRVWLDINPDGTVAYVPSIG</sequence>
<proteinExistence type="predicted"/>
<reference evidence="1" key="1">
    <citation type="submission" date="2024-02" db="EMBL/GenBank/DDBJ databases">
        <authorList>
            <consortium name="ELIXIR-Norway"/>
            <consortium name="Elixir Norway"/>
        </authorList>
    </citation>
    <scope>NUCLEOTIDE SEQUENCE</scope>
</reference>
<gene>
    <name evidence="1" type="ORF">CSSPJE1EN1_LOCUS20222</name>
</gene>